<feature type="transmembrane region" description="Helical" evidence="7">
    <location>
        <begin position="166"/>
        <end position="186"/>
    </location>
</feature>
<feature type="transmembrane region" description="Helical" evidence="7">
    <location>
        <begin position="192"/>
        <end position="213"/>
    </location>
</feature>
<keyword evidence="3 7" id="KW-0812">Transmembrane</keyword>
<reference evidence="9 10" key="1">
    <citation type="submission" date="2024-03" db="EMBL/GenBank/DDBJ databases">
        <title>Human intestinal bacterial collection.</title>
        <authorList>
            <person name="Pauvert C."/>
            <person name="Hitch T.C.A."/>
            <person name="Clavel T."/>
        </authorList>
    </citation>
    <scope>NUCLEOTIDE SEQUENCE [LARGE SCALE GENOMIC DNA]</scope>
    <source>
        <strain evidence="9 10">CLA-AA-H185</strain>
    </source>
</reference>
<keyword evidence="10" id="KW-1185">Reference proteome</keyword>
<dbReference type="EMBL" id="JBBMEX010000002">
    <property type="protein sequence ID" value="MEQ2556811.1"/>
    <property type="molecule type" value="Genomic_DNA"/>
</dbReference>
<evidence type="ECO:0000256" key="2">
    <source>
        <dbReference type="ARBA" id="ARBA00022475"/>
    </source>
</evidence>
<comment type="similarity">
    <text evidence="6">Belongs to the ThrE exporter (TC 2.A.79) family.</text>
</comment>
<dbReference type="Proteomes" id="UP001454489">
    <property type="component" value="Unassembled WGS sequence"/>
</dbReference>
<dbReference type="Pfam" id="PF06738">
    <property type="entry name" value="ThrE"/>
    <property type="match status" value="1"/>
</dbReference>
<feature type="domain" description="Threonine/serine exporter-like N-terminal" evidence="8">
    <location>
        <begin position="10"/>
        <end position="247"/>
    </location>
</feature>
<keyword evidence="2" id="KW-1003">Cell membrane</keyword>
<gene>
    <name evidence="9" type="ORF">WMO43_02800</name>
</gene>
<accession>A0ABV1HC42</accession>
<dbReference type="PANTHER" id="PTHR34390">
    <property type="entry name" value="UPF0442 PROTEIN YJJB-RELATED"/>
    <property type="match status" value="1"/>
</dbReference>
<evidence type="ECO:0000256" key="1">
    <source>
        <dbReference type="ARBA" id="ARBA00004651"/>
    </source>
</evidence>
<organism evidence="9 10">
    <name type="scientific">Maccoyibacter intestinihominis</name>
    <dbReference type="NCBI Taxonomy" id="3133499"/>
    <lineage>
        <taxon>Bacteria</taxon>
        <taxon>Bacillati</taxon>
        <taxon>Bacillota</taxon>
        <taxon>Clostridia</taxon>
        <taxon>Lachnospirales</taxon>
        <taxon>Lachnospiraceae</taxon>
        <taxon>Maccoyibacter</taxon>
    </lineage>
</organism>
<comment type="subcellular location">
    <subcellularLocation>
        <location evidence="1">Cell membrane</location>
        <topology evidence="1">Multi-pass membrane protein</topology>
    </subcellularLocation>
</comment>
<evidence type="ECO:0000256" key="7">
    <source>
        <dbReference type="SAM" id="Phobius"/>
    </source>
</evidence>
<dbReference type="InterPro" id="IPR050539">
    <property type="entry name" value="ThrE_Dicarb/AminoAcid_Exp"/>
</dbReference>
<evidence type="ECO:0000256" key="5">
    <source>
        <dbReference type="ARBA" id="ARBA00023136"/>
    </source>
</evidence>
<evidence type="ECO:0000256" key="3">
    <source>
        <dbReference type="ARBA" id="ARBA00022692"/>
    </source>
</evidence>
<name>A0ABV1HC42_9FIRM</name>
<evidence type="ECO:0000256" key="6">
    <source>
        <dbReference type="ARBA" id="ARBA00034125"/>
    </source>
</evidence>
<evidence type="ECO:0000256" key="4">
    <source>
        <dbReference type="ARBA" id="ARBA00022989"/>
    </source>
</evidence>
<keyword evidence="5 7" id="KW-0472">Membrane</keyword>
<proteinExistence type="inferred from homology"/>
<protein>
    <submittedName>
        <fullName evidence="9">Threonine/serine exporter family protein</fullName>
    </submittedName>
</protein>
<evidence type="ECO:0000259" key="8">
    <source>
        <dbReference type="Pfam" id="PF06738"/>
    </source>
</evidence>
<dbReference type="PANTHER" id="PTHR34390:SF2">
    <property type="entry name" value="SUCCINATE TRANSPORTER SUBUNIT YJJP-RELATED"/>
    <property type="match status" value="1"/>
</dbReference>
<evidence type="ECO:0000313" key="10">
    <source>
        <dbReference type="Proteomes" id="UP001454489"/>
    </source>
</evidence>
<sequence length="257" mass="28326">MNKNQEILSLAVLAGEILIKNGGEIFRVEDTMMRIIESYGITDYNVYVLSNGIFATIDEQGSHPYSLVRHVAFSNVNLERIAAVNQLSREICEFHYPPGEAIKKMKNCSTLLSEKQLLRHLASGFGCAAFTLLFGGKYLDCFFSLFIGIALQSFLYHARIRQSSRFFYTIAASALVTALSILPYALHAPVMVDKMVIGCIMPLVPGLLLTNAIRDFFNVDFLSGVIHMVDALVTALCIAVGVGAVMTCYQFFGGTLL</sequence>
<keyword evidence="4 7" id="KW-1133">Transmembrane helix</keyword>
<feature type="transmembrane region" description="Helical" evidence="7">
    <location>
        <begin position="225"/>
        <end position="252"/>
    </location>
</feature>
<dbReference type="InterPro" id="IPR010619">
    <property type="entry name" value="ThrE-like_N"/>
</dbReference>
<comment type="caution">
    <text evidence="9">The sequence shown here is derived from an EMBL/GenBank/DDBJ whole genome shotgun (WGS) entry which is preliminary data.</text>
</comment>
<evidence type="ECO:0000313" key="9">
    <source>
        <dbReference type="EMBL" id="MEQ2556811.1"/>
    </source>
</evidence>
<dbReference type="RefSeq" id="WP_353529881.1">
    <property type="nucleotide sequence ID" value="NZ_JBBMEX010000002.1"/>
</dbReference>